<dbReference type="Proteomes" id="UP000663873">
    <property type="component" value="Unassembled WGS sequence"/>
</dbReference>
<evidence type="ECO:0000313" key="1">
    <source>
        <dbReference type="EMBL" id="CAF3048092.1"/>
    </source>
</evidence>
<dbReference type="AlphaFoldDB" id="A0A819VZX6"/>
<comment type="caution">
    <text evidence="3">The sequence shown here is derived from an EMBL/GenBank/DDBJ whole genome shotgun (WGS) entry which is preliminary data.</text>
</comment>
<dbReference type="Proteomes" id="UP000663848">
    <property type="component" value="Unassembled WGS sequence"/>
</dbReference>
<dbReference type="EMBL" id="CAJNXB010000394">
    <property type="protein sequence ID" value="CAF3048092.1"/>
    <property type="molecule type" value="Genomic_DNA"/>
</dbReference>
<evidence type="ECO:0000313" key="6">
    <source>
        <dbReference type="EMBL" id="CAF4724485.1"/>
    </source>
</evidence>
<dbReference type="Proteomes" id="UP000663862">
    <property type="component" value="Unassembled WGS sequence"/>
</dbReference>
<dbReference type="OrthoDB" id="10062917at2759"/>
<evidence type="ECO:0000313" key="3">
    <source>
        <dbReference type="EMBL" id="CAF4116399.1"/>
    </source>
</evidence>
<evidence type="ECO:0000313" key="4">
    <source>
        <dbReference type="EMBL" id="CAF4264906.1"/>
    </source>
</evidence>
<organism evidence="3 7">
    <name type="scientific">Rotaria socialis</name>
    <dbReference type="NCBI Taxonomy" id="392032"/>
    <lineage>
        <taxon>Eukaryota</taxon>
        <taxon>Metazoa</taxon>
        <taxon>Spiralia</taxon>
        <taxon>Gnathifera</taxon>
        <taxon>Rotifera</taxon>
        <taxon>Eurotatoria</taxon>
        <taxon>Bdelloidea</taxon>
        <taxon>Philodinida</taxon>
        <taxon>Philodinidae</taxon>
        <taxon>Rotaria</taxon>
    </lineage>
</organism>
<keyword evidence="8" id="KW-1185">Reference proteome</keyword>
<dbReference type="Proteomes" id="UP000663872">
    <property type="component" value="Unassembled WGS sequence"/>
</dbReference>
<evidence type="ECO:0000313" key="7">
    <source>
        <dbReference type="Proteomes" id="UP000663851"/>
    </source>
</evidence>
<dbReference type="Proteomes" id="UP000663851">
    <property type="component" value="Unassembled WGS sequence"/>
</dbReference>
<dbReference type="EMBL" id="CAJOBO010000063">
    <property type="protein sequence ID" value="CAF4116399.1"/>
    <property type="molecule type" value="Genomic_DNA"/>
</dbReference>
<dbReference type="EMBL" id="CAJOBP010037170">
    <property type="protein sequence ID" value="CAF4724485.1"/>
    <property type="molecule type" value="Genomic_DNA"/>
</dbReference>
<dbReference type="EMBL" id="CAJNYT010000279">
    <property type="protein sequence ID" value="CAF3341795.1"/>
    <property type="molecule type" value="Genomic_DNA"/>
</dbReference>
<evidence type="ECO:0000313" key="2">
    <source>
        <dbReference type="EMBL" id="CAF3341795.1"/>
    </source>
</evidence>
<name>A0A819VZX6_9BILA</name>
<dbReference type="EMBL" id="CAJOBQ010000123">
    <property type="protein sequence ID" value="CAF4264906.1"/>
    <property type="molecule type" value="Genomic_DNA"/>
</dbReference>
<accession>A0A819VZX6</accession>
<protein>
    <submittedName>
        <fullName evidence="3">Uncharacterized protein</fullName>
    </submittedName>
</protein>
<reference evidence="3" key="1">
    <citation type="submission" date="2021-02" db="EMBL/GenBank/DDBJ databases">
        <authorList>
            <person name="Nowell W R."/>
        </authorList>
    </citation>
    <scope>NUCLEOTIDE SEQUENCE</scope>
</reference>
<evidence type="ECO:0000313" key="8">
    <source>
        <dbReference type="Proteomes" id="UP000663873"/>
    </source>
</evidence>
<proteinExistence type="predicted"/>
<sequence>MDCGDELYFEHETQRPYDPNTMDCDEHLCPHKMYSCGDGQCVHWETRLAFQRLYSARDDCFNKRNLNYMCEVSRNRPAWTLESGLCCPEKNYNDWRYPPWSEIDSSKLTQDEVCQYLVRCLFSDGFEHDCPCTHQNCSSMIWGLCRGNLSVVPYPSHGLINANMFFFYHHSDLMNNENVNIFALGGSLRCR</sequence>
<gene>
    <name evidence="2" type="ORF">GRG538_LOCUS4696</name>
    <name evidence="3" type="ORF">HFQ381_LOCUS2017</name>
    <name evidence="5" type="ORF">QYT958_LOCUS5425</name>
    <name evidence="1" type="ORF">TIS948_LOCUS3871</name>
    <name evidence="4" type="ORF">TSG867_LOCUS3952</name>
    <name evidence="6" type="ORF">UJA718_LOCUS37433</name>
</gene>
<dbReference type="Proteomes" id="UP000663825">
    <property type="component" value="Unassembled WGS sequence"/>
</dbReference>
<dbReference type="EMBL" id="CAJOBR010000449">
    <property type="protein sequence ID" value="CAF4510491.1"/>
    <property type="molecule type" value="Genomic_DNA"/>
</dbReference>
<evidence type="ECO:0000313" key="5">
    <source>
        <dbReference type="EMBL" id="CAF4510491.1"/>
    </source>
</evidence>